<organism evidence="1 2">
    <name type="scientific">Phytophthora pseudosyringae</name>
    <dbReference type="NCBI Taxonomy" id="221518"/>
    <lineage>
        <taxon>Eukaryota</taxon>
        <taxon>Sar</taxon>
        <taxon>Stramenopiles</taxon>
        <taxon>Oomycota</taxon>
        <taxon>Peronosporomycetes</taxon>
        <taxon>Peronosporales</taxon>
        <taxon>Peronosporaceae</taxon>
        <taxon>Phytophthora</taxon>
    </lineage>
</organism>
<accession>A0A8T1VCT8</accession>
<sequence length="103" mass="11327">MLLVAFSSMCHAWNVRIFSGGKPTDPSKKFSFSTAQRCYSLSSCWDSKSRAAEWSGIPSDARITFYAGWECQSRHAVGDAGSSGYLDFVTVHLSGDVSSFIVW</sequence>
<dbReference type="Proteomes" id="UP000694044">
    <property type="component" value="Unassembled WGS sequence"/>
</dbReference>
<name>A0A8T1VCT8_9STRA</name>
<protein>
    <submittedName>
        <fullName evidence="1">Uncharacterized protein</fullName>
    </submittedName>
</protein>
<dbReference type="EMBL" id="JAGDFM010000458">
    <property type="protein sequence ID" value="KAG7378053.1"/>
    <property type="molecule type" value="Genomic_DNA"/>
</dbReference>
<reference evidence="1" key="1">
    <citation type="submission" date="2021-02" db="EMBL/GenBank/DDBJ databases">
        <authorList>
            <person name="Palmer J.M."/>
        </authorList>
    </citation>
    <scope>NUCLEOTIDE SEQUENCE</scope>
    <source>
        <strain evidence="1">SCRP734</strain>
    </source>
</reference>
<dbReference type="OrthoDB" id="122541at2759"/>
<gene>
    <name evidence="1" type="ORF">PHYPSEUDO_010614</name>
</gene>
<evidence type="ECO:0000313" key="1">
    <source>
        <dbReference type="EMBL" id="KAG7378053.1"/>
    </source>
</evidence>
<keyword evidence="2" id="KW-1185">Reference proteome</keyword>
<evidence type="ECO:0000313" key="2">
    <source>
        <dbReference type="Proteomes" id="UP000694044"/>
    </source>
</evidence>
<comment type="caution">
    <text evidence="1">The sequence shown here is derived from an EMBL/GenBank/DDBJ whole genome shotgun (WGS) entry which is preliminary data.</text>
</comment>
<proteinExistence type="predicted"/>
<dbReference type="AlphaFoldDB" id="A0A8T1VCT8"/>